<dbReference type="SUPFAM" id="SSF52540">
    <property type="entry name" value="P-loop containing nucleoside triphosphate hydrolases"/>
    <property type="match status" value="1"/>
</dbReference>
<dbReference type="PROSITE" id="PS50893">
    <property type="entry name" value="ABC_TRANSPORTER_2"/>
    <property type="match status" value="1"/>
</dbReference>
<dbReference type="SMART" id="SM00382">
    <property type="entry name" value="AAA"/>
    <property type="match status" value="1"/>
</dbReference>
<evidence type="ECO:0000313" key="6">
    <source>
        <dbReference type="Proteomes" id="UP000254082"/>
    </source>
</evidence>
<dbReference type="Gene3D" id="3.40.50.300">
    <property type="entry name" value="P-loop containing nucleotide triphosphate hydrolases"/>
    <property type="match status" value="1"/>
</dbReference>
<keyword evidence="2" id="KW-0547">Nucleotide-binding</keyword>
<dbReference type="Proteomes" id="UP000254082">
    <property type="component" value="Unassembled WGS sequence"/>
</dbReference>
<dbReference type="CDD" id="cd03230">
    <property type="entry name" value="ABC_DR_subfamily_A"/>
    <property type="match status" value="1"/>
</dbReference>
<evidence type="ECO:0000313" key="5">
    <source>
        <dbReference type="EMBL" id="SUN35686.1"/>
    </source>
</evidence>
<accession>A0A380JF87</accession>
<feature type="domain" description="ABC transporter" evidence="4">
    <location>
        <begin position="2"/>
        <end position="232"/>
    </location>
</feature>
<dbReference type="AlphaFoldDB" id="A0A380JF87"/>
<dbReference type="InterPro" id="IPR027417">
    <property type="entry name" value="P-loop_NTPase"/>
</dbReference>
<dbReference type="GO" id="GO:0016887">
    <property type="term" value="F:ATP hydrolysis activity"/>
    <property type="evidence" value="ECO:0007669"/>
    <property type="project" value="InterPro"/>
</dbReference>
<dbReference type="EMBL" id="UHFA01000002">
    <property type="protein sequence ID" value="SUN35686.1"/>
    <property type="molecule type" value="Genomic_DNA"/>
</dbReference>
<dbReference type="InterPro" id="IPR003439">
    <property type="entry name" value="ABC_transporter-like_ATP-bd"/>
</dbReference>
<sequence>MIEFQHVSKIYGEKGALSDLNLTINNGEIFGLIGHNGAGKTTTISILTSIIEATYGEVVVDGQALSANRDAIKKKIGYVPDSPDIFLNLTASEYWHFLGKIYGVEDSQIEQRIADLTQVFDLTQQQNDTIDSFSHGMRQKVIVIGALVVNPDIWILDEPLTGLDPQASFDLKEMMKQHAQAGNTVLFSTHVLQVAEQLCDRIGILKQGKLIFVGTLEELKANHPEKDLETIYLEMAGRNAEAPETSLGEEVTSQ</sequence>
<proteinExistence type="predicted"/>
<dbReference type="RefSeq" id="WP_115324926.1">
    <property type="nucleotide sequence ID" value="NZ_UHFA01000002.1"/>
</dbReference>
<keyword evidence="1" id="KW-0813">Transport</keyword>
<dbReference type="PANTHER" id="PTHR42939">
    <property type="entry name" value="ABC TRANSPORTER ATP-BINDING PROTEIN ALBC-RELATED"/>
    <property type="match status" value="1"/>
</dbReference>
<reference evidence="5 6" key="1">
    <citation type="submission" date="2018-06" db="EMBL/GenBank/DDBJ databases">
        <authorList>
            <consortium name="Pathogen Informatics"/>
            <person name="Doyle S."/>
        </authorList>
    </citation>
    <scope>NUCLEOTIDE SEQUENCE [LARGE SCALE GENOMIC DNA]</scope>
    <source>
        <strain evidence="6">NCTC 11391</strain>
    </source>
</reference>
<keyword evidence="3 5" id="KW-0067">ATP-binding</keyword>
<dbReference type="PROSITE" id="PS00211">
    <property type="entry name" value="ABC_TRANSPORTER_1"/>
    <property type="match status" value="1"/>
</dbReference>
<dbReference type="PANTHER" id="PTHR42939:SF1">
    <property type="entry name" value="ABC TRANSPORTER ATP-BINDING PROTEIN ALBC-RELATED"/>
    <property type="match status" value="1"/>
</dbReference>
<dbReference type="InterPro" id="IPR051782">
    <property type="entry name" value="ABC_Transporter_VariousFunc"/>
</dbReference>
<evidence type="ECO:0000256" key="1">
    <source>
        <dbReference type="ARBA" id="ARBA00022448"/>
    </source>
</evidence>
<dbReference type="Pfam" id="PF00005">
    <property type="entry name" value="ABC_tran"/>
    <property type="match status" value="1"/>
</dbReference>
<evidence type="ECO:0000256" key="3">
    <source>
        <dbReference type="ARBA" id="ARBA00022840"/>
    </source>
</evidence>
<organism evidence="5 6">
    <name type="scientific">Streptococcus downei MFe28</name>
    <dbReference type="NCBI Taxonomy" id="764290"/>
    <lineage>
        <taxon>Bacteria</taxon>
        <taxon>Bacillati</taxon>
        <taxon>Bacillota</taxon>
        <taxon>Bacilli</taxon>
        <taxon>Lactobacillales</taxon>
        <taxon>Streptococcaceae</taxon>
        <taxon>Streptococcus</taxon>
    </lineage>
</organism>
<dbReference type="GO" id="GO:0005524">
    <property type="term" value="F:ATP binding"/>
    <property type="evidence" value="ECO:0007669"/>
    <property type="project" value="UniProtKB-KW"/>
</dbReference>
<keyword evidence="6" id="KW-1185">Reference proteome</keyword>
<gene>
    <name evidence="5" type="primary">ecsA_3</name>
    <name evidence="5" type="ORF">NCTC11391_00724</name>
</gene>
<protein>
    <submittedName>
        <fullName evidence="5">ABC transporter ATP-binding protein</fullName>
    </submittedName>
</protein>
<dbReference type="InterPro" id="IPR003593">
    <property type="entry name" value="AAA+_ATPase"/>
</dbReference>
<dbReference type="OrthoDB" id="9804819at2"/>
<evidence type="ECO:0000259" key="4">
    <source>
        <dbReference type="PROSITE" id="PS50893"/>
    </source>
</evidence>
<name>A0A380JF87_STRDO</name>
<dbReference type="InterPro" id="IPR017871">
    <property type="entry name" value="ABC_transporter-like_CS"/>
</dbReference>
<evidence type="ECO:0000256" key="2">
    <source>
        <dbReference type="ARBA" id="ARBA00022741"/>
    </source>
</evidence>